<evidence type="ECO:0000313" key="2">
    <source>
        <dbReference type="EMBL" id="MDR5874629.1"/>
    </source>
</evidence>
<accession>A0ABU1GAV8</accession>
<dbReference type="PRINTS" id="PR00359">
    <property type="entry name" value="BP450"/>
</dbReference>
<dbReference type="Gene3D" id="1.10.630.10">
    <property type="entry name" value="Cytochrome P450"/>
    <property type="match status" value="1"/>
</dbReference>
<dbReference type="SUPFAM" id="SSF48264">
    <property type="entry name" value="Cytochrome P450"/>
    <property type="match status" value="1"/>
</dbReference>
<comment type="similarity">
    <text evidence="1">Belongs to the cytochrome P450 family.</text>
</comment>
<name>A0ABU1GAV8_9GAMM</name>
<dbReference type="Pfam" id="PF00067">
    <property type="entry name" value="p450"/>
    <property type="match status" value="1"/>
</dbReference>
<sequence>MEGDEHKIKNSIIRRNLTGSILKNHYRPIITNLCDSLVNELYQKKSFEFTSNFGKKFSLLTTFNLISISHERIDWFLERLSAIASFATGFELTEEKIQAALLASEELEVAILELISERRSHPGNDIISFIINKNDSHDQLSDSEIVTLSLNILLAASEPVDKVLANCIYYLYRNRNCIDHLAEGSCSYHSVVQESLRLSPPVHLIPRLIENNTCFEGINLKEGNLIFCLIPSANRDDKYFYAPNNFDPLRKFKRHISYGAGMHTCIGAQFANMQLSIALQKLTPVVEKYKEVKPPEFGGIYTRGATKYFLERI</sequence>
<organism evidence="2 3">
    <name type="scientific">Vreelandella gomseomensis</name>
    <dbReference type="NCBI Taxonomy" id="370766"/>
    <lineage>
        <taxon>Bacteria</taxon>
        <taxon>Pseudomonadati</taxon>
        <taxon>Pseudomonadota</taxon>
        <taxon>Gammaproteobacteria</taxon>
        <taxon>Oceanospirillales</taxon>
        <taxon>Halomonadaceae</taxon>
        <taxon>Vreelandella</taxon>
    </lineage>
</organism>
<evidence type="ECO:0000313" key="3">
    <source>
        <dbReference type="Proteomes" id="UP001269267"/>
    </source>
</evidence>
<dbReference type="InterPro" id="IPR001128">
    <property type="entry name" value="Cyt_P450"/>
</dbReference>
<proteinExistence type="inferred from homology"/>
<dbReference type="InterPro" id="IPR002397">
    <property type="entry name" value="Cyt_P450_B"/>
</dbReference>
<dbReference type="RefSeq" id="WP_309767658.1">
    <property type="nucleotide sequence ID" value="NZ_JARWAI010000004.1"/>
</dbReference>
<dbReference type="InterPro" id="IPR036396">
    <property type="entry name" value="Cyt_P450_sf"/>
</dbReference>
<reference evidence="2 3" key="1">
    <citation type="submission" date="2023-04" db="EMBL/GenBank/DDBJ databases">
        <title>A long-awaited taxogenomic arrangement of the family Halomonadaceae.</title>
        <authorList>
            <person name="De La Haba R."/>
            <person name="Chuvochina M."/>
            <person name="Wittouck S."/>
            <person name="Arahal D.R."/>
            <person name="Sanchez-Porro C."/>
            <person name="Hugenholtz P."/>
            <person name="Ventosa A."/>
        </authorList>
    </citation>
    <scope>NUCLEOTIDE SEQUENCE [LARGE SCALE GENOMIC DNA]</scope>
    <source>
        <strain evidence="2 3">DSM 18042</strain>
    </source>
</reference>
<dbReference type="PANTHER" id="PTHR46696:SF3">
    <property type="entry name" value="PULCHERRIMINIC ACID SYNTHASE"/>
    <property type="match status" value="1"/>
</dbReference>
<gene>
    <name evidence="2" type="ORF">QC815_06790</name>
</gene>
<dbReference type="EMBL" id="JARWAI010000004">
    <property type="protein sequence ID" value="MDR5874629.1"/>
    <property type="molecule type" value="Genomic_DNA"/>
</dbReference>
<protein>
    <submittedName>
        <fullName evidence="2">Cytochrome P450</fullName>
    </submittedName>
</protein>
<comment type="caution">
    <text evidence="2">The sequence shown here is derived from an EMBL/GenBank/DDBJ whole genome shotgun (WGS) entry which is preliminary data.</text>
</comment>
<dbReference type="Proteomes" id="UP001269267">
    <property type="component" value="Unassembled WGS sequence"/>
</dbReference>
<keyword evidence="3" id="KW-1185">Reference proteome</keyword>
<dbReference type="PANTHER" id="PTHR46696">
    <property type="entry name" value="P450, PUTATIVE (EUROFUNG)-RELATED"/>
    <property type="match status" value="1"/>
</dbReference>
<evidence type="ECO:0000256" key="1">
    <source>
        <dbReference type="ARBA" id="ARBA00010617"/>
    </source>
</evidence>